<dbReference type="GO" id="GO:0034976">
    <property type="term" value="P:response to endoplasmic reticulum stress"/>
    <property type="evidence" value="ECO:0007669"/>
    <property type="project" value="TreeGrafter"/>
</dbReference>
<dbReference type="PROSITE" id="PS51352">
    <property type="entry name" value="THIOREDOXIN_2"/>
    <property type="match status" value="1"/>
</dbReference>
<evidence type="ECO:0000313" key="4">
    <source>
        <dbReference type="EMBL" id="KXN73492.1"/>
    </source>
</evidence>
<dbReference type="Proteomes" id="UP000070444">
    <property type="component" value="Unassembled WGS sequence"/>
</dbReference>
<dbReference type="STRING" id="796925.A0A137PEU3"/>
<dbReference type="SUPFAM" id="SSF52833">
    <property type="entry name" value="Thioredoxin-like"/>
    <property type="match status" value="2"/>
</dbReference>
<dbReference type="PANTHER" id="PTHR45815:SF3">
    <property type="entry name" value="PROTEIN DISULFIDE-ISOMERASE A6"/>
    <property type="match status" value="1"/>
</dbReference>
<proteinExistence type="predicted"/>
<dbReference type="AlphaFoldDB" id="A0A137PEU3"/>
<dbReference type="PANTHER" id="PTHR45815">
    <property type="entry name" value="PROTEIN DISULFIDE-ISOMERASE A6"/>
    <property type="match status" value="1"/>
</dbReference>
<dbReference type="OrthoDB" id="74910at2759"/>
<dbReference type="Pfam" id="PF00085">
    <property type="entry name" value="Thioredoxin"/>
    <property type="match status" value="2"/>
</dbReference>
<organism evidence="4 5">
    <name type="scientific">Conidiobolus coronatus (strain ATCC 28846 / CBS 209.66 / NRRL 28638)</name>
    <name type="common">Delacroixia coronata</name>
    <dbReference type="NCBI Taxonomy" id="796925"/>
    <lineage>
        <taxon>Eukaryota</taxon>
        <taxon>Fungi</taxon>
        <taxon>Fungi incertae sedis</taxon>
        <taxon>Zoopagomycota</taxon>
        <taxon>Entomophthoromycotina</taxon>
        <taxon>Entomophthoromycetes</taxon>
        <taxon>Entomophthorales</taxon>
        <taxon>Ancylistaceae</taxon>
        <taxon>Conidiobolus</taxon>
    </lineage>
</organism>
<dbReference type="InterPro" id="IPR036249">
    <property type="entry name" value="Thioredoxin-like_sf"/>
</dbReference>
<evidence type="ECO:0000259" key="3">
    <source>
        <dbReference type="PROSITE" id="PS51352"/>
    </source>
</evidence>
<evidence type="ECO:0000313" key="5">
    <source>
        <dbReference type="Proteomes" id="UP000070444"/>
    </source>
</evidence>
<dbReference type="CDD" id="cd02947">
    <property type="entry name" value="TRX_family"/>
    <property type="match status" value="1"/>
</dbReference>
<dbReference type="InterPro" id="IPR017937">
    <property type="entry name" value="Thioredoxin_CS"/>
</dbReference>
<evidence type="ECO:0000256" key="2">
    <source>
        <dbReference type="SAM" id="SignalP"/>
    </source>
</evidence>
<keyword evidence="5" id="KW-1185">Reference proteome</keyword>
<dbReference type="Gene3D" id="3.40.30.10">
    <property type="entry name" value="Glutaredoxin"/>
    <property type="match status" value="2"/>
</dbReference>
<dbReference type="EMBL" id="KQ964436">
    <property type="protein sequence ID" value="KXN73492.1"/>
    <property type="molecule type" value="Genomic_DNA"/>
</dbReference>
<accession>A0A137PEU3</accession>
<evidence type="ECO:0000256" key="1">
    <source>
        <dbReference type="SAM" id="MobiDB-lite"/>
    </source>
</evidence>
<dbReference type="PROSITE" id="PS00194">
    <property type="entry name" value="THIOREDOXIN_1"/>
    <property type="match status" value="1"/>
</dbReference>
<feature type="signal peptide" evidence="2">
    <location>
        <begin position="1"/>
        <end position="18"/>
    </location>
</feature>
<keyword evidence="2" id="KW-0732">Signal</keyword>
<dbReference type="OMA" id="ASSHVQM"/>
<dbReference type="InterPro" id="IPR013766">
    <property type="entry name" value="Thioredoxin_domain"/>
</dbReference>
<dbReference type="GO" id="GO:0015035">
    <property type="term" value="F:protein-disulfide reductase activity"/>
    <property type="evidence" value="ECO:0007669"/>
    <property type="project" value="TreeGrafter"/>
</dbReference>
<dbReference type="GO" id="GO:0005788">
    <property type="term" value="C:endoplasmic reticulum lumen"/>
    <property type="evidence" value="ECO:0007669"/>
    <property type="project" value="TreeGrafter"/>
</dbReference>
<reference evidence="4 5" key="1">
    <citation type="journal article" date="2015" name="Genome Biol. Evol.">
        <title>Phylogenomic analyses indicate that early fungi evolved digesting cell walls of algal ancestors of land plants.</title>
        <authorList>
            <person name="Chang Y."/>
            <person name="Wang S."/>
            <person name="Sekimoto S."/>
            <person name="Aerts A.L."/>
            <person name="Choi C."/>
            <person name="Clum A."/>
            <person name="LaButti K.M."/>
            <person name="Lindquist E.A."/>
            <person name="Yee Ngan C."/>
            <person name="Ohm R.A."/>
            <person name="Salamov A.A."/>
            <person name="Grigoriev I.V."/>
            <person name="Spatafora J.W."/>
            <person name="Berbee M.L."/>
        </authorList>
    </citation>
    <scope>NUCLEOTIDE SEQUENCE [LARGE SCALE GENOMIC DNA]</scope>
    <source>
        <strain evidence="4 5">NRRL 28638</strain>
    </source>
</reference>
<feature type="compositionally biased region" description="Basic residues" evidence="1">
    <location>
        <begin position="269"/>
        <end position="278"/>
    </location>
</feature>
<protein>
    <submittedName>
        <fullName evidence="4">Thioredoxin-domain-containing protein</fullName>
    </submittedName>
</protein>
<gene>
    <name evidence="4" type="ORF">CONCODRAFT_77344</name>
</gene>
<name>A0A137PEU3_CONC2</name>
<sequence>MKSYMFLSTLSLLSSVLGDFSASDSVTILNTGNFKKKVLNNKGVTLVKFYAPWCGHCKQLEPTYKKVAKELEGIAQIAAIDCDDKANQPICGQYEVQGFPTVKLFRGKIASNPGDKPLDYNGPRTKKAIKSFVTNAIPNKVLKITKKAKATTNTSSKLEDYIETTQSSGQHRSLLFSNKGKISPIYKSLALACTDKIKFGQVESDQSDYVDQYSVESFPTLIVEVDSEGEKITKKFEGEFKHTELKEFYKSILKEYPVKVKESETNTKPKTKSKPKAKKNTEDEEL</sequence>
<dbReference type="PRINTS" id="PR00421">
    <property type="entry name" value="THIOREDOXIN"/>
</dbReference>
<feature type="region of interest" description="Disordered" evidence="1">
    <location>
        <begin position="260"/>
        <end position="286"/>
    </location>
</feature>
<feature type="domain" description="Thioredoxin" evidence="3">
    <location>
        <begin position="11"/>
        <end position="138"/>
    </location>
</feature>
<feature type="chain" id="PRO_5007294798" evidence="2">
    <location>
        <begin position="19"/>
        <end position="286"/>
    </location>
</feature>